<keyword evidence="12" id="KW-1185">Reference proteome</keyword>
<keyword evidence="4 7" id="KW-0812">Transmembrane</keyword>
<dbReference type="EMBL" id="JAJFZT010000008">
    <property type="protein sequence ID" value="MCC3273680.1"/>
    <property type="molecule type" value="Genomic_DNA"/>
</dbReference>
<evidence type="ECO:0000259" key="9">
    <source>
        <dbReference type="PROSITE" id="PS50928"/>
    </source>
</evidence>
<evidence type="ECO:0000256" key="4">
    <source>
        <dbReference type="ARBA" id="ARBA00022692"/>
    </source>
</evidence>
<dbReference type="SUPFAM" id="SSF161098">
    <property type="entry name" value="MetI-like"/>
    <property type="match status" value="1"/>
</dbReference>
<organism evidence="10 13">
    <name type="scientific">Arthrobacter zhangbolii</name>
    <dbReference type="NCBI Taxonomy" id="2886936"/>
    <lineage>
        <taxon>Bacteria</taxon>
        <taxon>Bacillati</taxon>
        <taxon>Actinomycetota</taxon>
        <taxon>Actinomycetes</taxon>
        <taxon>Micrococcales</taxon>
        <taxon>Micrococcaceae</taxon>
        <taxon>Arthrobacter</taxon>
    </lineage>
</organism>
<dbReference type="Proteomes" id="UP001155145">
    <property type="component" value="Unassembled WGS sequence"/>
</dbReference>
<evidence type="ECO:0000256" key="3">
    <source>
        <dbReference type="ARBA" id="ARBA00022475"/>
    </source>
</evidence>
<dbReference type="GO" id="GO:0005886">
    <property type="term" value="C:plasma membrane"/>
    <property type="evidence" value="ECO:0007669"/>
    <property type="project" value="UniProtKB-SubCell"/>
</dbReference>
<evidence type="ECO:0000256" key="7">
    <source>
        <dbReference type="RuleBase" id="RU363032"/>
    </source>
</evidence>
<dbReference type="PANTHER" id="PTHR30193:SF41">
    <property type="entry name" value="DIACETYLCHITOBIOSE UPTAKE SYSTEM PERMEASE PROTEIN NGCF"/>
    <property type="match status" value="1"/>
</dbReference>
<evidence type="ECO:0000256" key="5">
    <source>
        <dbReference type="ARBA" id="ARBA00022989"/>
    </source>
</evidence>
<evidence type="ECO:0000256" key="6">
    <source>
        <dbReference type="ARBA" id="ARBA00023136"/>
    </source>
</evidence>
<dbReference type="InterPro" id="IPR051393">
    <property type="entry name" value="ABC_transporter_permease"/>
</dbReference>
<feature type="transmembrane region" description="Helical" evidence="7">
    <location>
        <begin position="228"/>
        <end position="250"/>
    </location>
</feature>
<comment type="subcellular location">
    <subcellularLocation>
        <location evidence="1 7">Cell membrane</location>
        <topology evidence="1 7">Multi-pass membrane protein</topology>
    </subcellularLocation>
</comment>
<feature type="compositionally biased region" description="Low complexity" evidence="8">
    <location>
        <begin position="1"/>
        <end position="21"/>
    </location>
</feature>
<dbReference type="Proteomes" id="UP000829758">
    <property type="component" value="Chromosome"/>
</dbReference>
<evidence type="ECO:0000313" key="12">
    <source>
        <dbReference type="Proteomes" id="UP000829758"/>
    </source>
</evidence>
<feature type="domain" description="ABC transmembrane type-1" evidence="9">
    <location>
        <begin position="96"/>
        <end position="308"/>
    </location>
</feature>
<dbReference type="InterPro" id="IPR000515">
    <property type="entry name" value="MetI-like"/>
</dbReference>
<gene>
    <name evidence="10" type="ORF">LJ755_13195</name>
    <name evidence="11" type="ORF">MUK71_02180</name>
</gene>
<accession>A0A9X1MA37</accession>
<reference evidence="10" key="1">
    <citation type="submission" date="2021-10" db="EMBL/GenBank/DDBJ databases">
        <title>Novel species in genus Arthrobacter.</title>
        <authorList>
            <person name="Liu Y."/>
        </authorList>
    </citation>
    <scope>NUCLEOTIDE SEQUENCE</scope>
    <source>
        <strain evidence="12">zg-Y462</strain>
        <strain evidence="10">Zg-Y462</strain>
    </source>
</reference>
<evidence type="ECO:0000313" key="11">
    <source>
        <dbReference type="EMBL" id="UON92485.1"/>
    </source>
</evidence>
<dbReference type="Pfam" id="PF00528">
    <property type="entry name" value="BPD_transp_1"/>
    <property type="match status" value="1"/>
</dbReference>
<sequence>MTTTTNSPASTPRPPAAAGTSLAPRRRPGKQPAPSRTGYWFLAPYLFFFAVFLVWPIIYGLWMSLTNRSLVNDESSFAGFANYSEALTDPQMWSSLGNTLFFTVISSVPLILVSFAMAYLVYTGLKGQWLWRLTFFAPFLLPVSVVTAIWAFLFTNDFGLINGLLDRFGISQVGWLSDEQVAMWSIALVTLWWTVGFNFLLYLSALQNIPDHLYEAAQLDGAGTWRRLFSITLPMMKSTTGLIVLLQALASLKVFDQIFLLTAGGPNGATRSILQYIYDAGFTGYRLGYASATSYIFFALIVLVSLAQMWFAKRKDS</sequence>
<protein>
    <submittedName>
        <fullName evidence="10">Sugar ABC transporter permease</fullName>
    </submittedName>
</protein>
<dbReference type="EMBL" id="CP094984">
    <property type="protein sequence ID" value="UON92485.1"/>
    <property type="molecule type" value="Genomic_DNA"/>
</dbReference>
<comment type="similarity">
    <text evidence="7">Belongs to the binding-protein-dependent transport system permease family.</text>
</comment>
<evidence type="ECO:0000313" key="10">
    <source>
        <dbReference type="EMBL" id="MCC3273680.1"/>
    </source>
</evidence>
<dbReference type="PROSITE" id="PS50928">
    <property type="entry name" value="ABC_TM1"/>
    <property type="match status" value="1"/>
</dbReference>
<evidence type="ECO:0000256" key="2">
    <source>
        <dbReference type="ARBA" id="ARBA00022448"/>
    </source>
</evidence>
<dbReference type="Gene3D" id="1.10.3720.10">
    <property type="entry name" value="MetI-like"/>
    <property type="match status" value="1"/>
</dbReference>
<proteinExistence type="inferred from homology"/>
<evidence type="ECO:0000256" key="1">
    <source>
        <dbReference type="ARBA" id="ARBA00004651"/>
    </source>
</evidence>
<feature type="transmembrane region" description="Helical" evidence="7">
    <location>
        <begin position="100"/>
        <end position="122"/>
    </location>
</feature>
<feature type="region of interest" description="Disordered" evidence="8">
    <location>
        <begin position="1"/>
        <end position="32"/>
    </location>
</feature>
<dbReference type="InterPro" id="IPR035906">
    <property type="entry name" value="MetI-like_sf"/>
</dbReference>
<feature type="transmembrane region" description="Helical" evidence="7">
    <location>
        <begin position="129"/>
        <end position="153"/>
    </location>
</feature>
<name>A0A9X1MA37_9MICC</name>
<keyword evidence="3" id="KW-1003">Cell membrane</keyword>
<keyword evidence="6 7" id="KW-0472">Membrane</keyword>
<feature type="transmembrane region" description="Helical" evidence="7">
    <location>
        <begin position="39"/>
        <end position="62"/>
    </location>
</feature>
<dbReference type="RefSeq" id="WP_227929388.1">
    <property type="nucleotide sequence ID" value="NZ_CP094984.1"/>
</dbReference>
<dbReference type="PANTHER" id="PTHR30193">
    <property type="entry name" value="ABC TRANSPORTER PERMEASE PROTEIN"/>
    <property type="match status" value="1"/>
</dbReference>
<dbReference type="GO" id="GO:0055085">
    <property type="term" value="P:transmembrane transport"/>
    <property type="evidence" value="ECO:0007669"/>
    <property type="project" value="InterPro"/>
</dbReference>
<dbReference type="AlphaFoldDB" id="A0A9X1MA37"/>
<keyword evidence="5 7" id="KW-1133">Transmembrane helix</keyword>
<dbReference type="CDD" id="cd06261">
    <property type="entry name" value="TM_PBP2"/>
    <property type="match status" value="1"/>
</dbReference>
<feature type="transmembrane region" description="Helical" evidence="7">
    <location>
        <begin position="181"/>
        <end position="203"/>
    </location>
</feature>
<feature type="transmembrane region" description="Helical" evidence="7">
    <location>
        <begin position="292"/>
        <end position="312"/>
    </location>
</feature>
<evidence type="ECO:0000256" key="8">
    <source>
        <dbReference type="SAM" id="MobiDB-lite"/>
    </source>
</evidence>
<keyword evidence="2 7" id="KW-0813">Transport</keyword>
<evidence type="ECO:0000313" key="13">
    <source>
        <dbReference type="Proteomes" id="UP001155145"/>
    </source>
</evidence>